<dbReference type="RefSeq" id="WP_014760168.1">
    <property type="nucleotide sequence ID" value="NC_017999.1"/>
</dbReference>
<dbReference type="Pfam" id="PF19700">
    <property type="entry name" value="DUF6198"/>
    <property type="match status" value="1"/>
</dbReference>
<dbReference type="InterPro" id="IPR038750">
    <property type="entry name" value="YczE/YyaS-like"/>
</dbReference>
<name>I3WHS3_BIFBI</name>
<organism evidence="1 2">
    <name type="scientific">Bifidobacterium bifidum BGN4</name>
    <dbReference type="NCBI Taxonomy" id="484020"/>
    <lineage>
        <taxon>Bacteria</taxon>
        <taxon>Bacillati</taxon>
        <taxon>Actinomycetota</taxon>
        <taxon>Actinomycetes</taxon>
        <taxon>Bifidobacteriales</taxon>
        <taxon>Bifidobacteriaceae</taxon>
        <taxon>Bifidobacterium</taxon>
    </lineage>
</organism>
<evidence type="ECO:0000313" key="2">
    <source>
        <dbReference type="Proteomes" id="UP000006173"/>
    </source>
</evidence>
<dbReference type="HOGENOM" id="CLU_3180699_0_0_11"/>
<dbReference type="AlphaFoldDB" id="I3WHS3"/>
<gene>
    <name evidence="1" type="ORF">BBB_0843</name>
</gene>
<dbReference type="Proteomes" id="UP000006173">
    <property type="component" value="Chromosome"/>
</dbReference>
<proteinExistence type="predicted"/>
<accession>I3WHS3</accession>
<dbReference type="KEGG" id="bbf:BBB_0843"/>
<evidence type="ECO:0000313" key="1">
    <source>
        <dbReference type="EMBL" id="AFL04436.1"/>
    </source>
</evidence>
<sequence length="46" mass="4893">MPYSIKRLICFLAGIAIESFGIALITKSNLGTSPISSIAWVTHSPS</sequence>
<dbReference type="EMBL" id="CP001361">
    <property type="protein sequence ID" value="AFL04436.1"/>
    <property type="molecule type" value="Genomic_DNA"/>
</dbReference>
<protein>
    <submittedName>
        <fullName evidence="1">Uncharacterized protein</fullName>
    </submittedName>
</protein>
<reference evidence="1 2" key="1">
    <citation type="journal article" date="2012" name="J. Bacteriol.">
        <title>Complete Genome Sequence of the Probiotic Bacterium Bifidobacterium bifidum Strain BGN4.</title>
        <authorList>
            <person name="Yu D.S."/>
            <person name="Jeong H."/>
            <person name="Lee D.H."/>
            <person name="Kwon S.K."/>
            <person name="Song J.Y."/>
            <person name="Kim B.K."/>
            <person name="Park M.S."/>
            <person name="Ji G.E."/>
            <person name="Oh T.K."/>
            <person name="Kim J.F."/>
        </authorList>
    </citation>
    <scope>NUCLEOTIDE SEQUENCE [LARGE SCALE GENOMIC DNA]</scope>
    <source>
        <strain evidence="1 2">BGN4</strain>
    </source>
</reference>